<organism evidence="2 3">
    <name type="scientific">Polarella glacialis</name>
    <name type="common">Dinoflagellate</name>
    <dbReference type="NCBI Taxonomy" id="89957"/>
    <lineage>
        <taxon>Eukaryota</taxon>
        <taxon>Sar</taxon>
        <taxon>Alveolata</taxon>
        <taxon>Dinophyceae</taxon>
        <taxon>Suessiales</taxon>
        <taxon>Suessiaceae</taxon>
        <taxon>Polarella</taxon>
    </lineage>
</organism>
<keyword evidence="4" id="KW-1185">Reference proteome</keyword>
<dbReference type="AlphaFoldDB" id="A0A813I4M8"/>
<dbReference type="Proteomes" id="UP000626109">
    <property type="component" value="Unassembled WGS sequence"/>
</dbReference>
<dbReference type="OrthoDB" id="421307at2759"/>
<evidence type="ECO:0000313" key="3">
    <source>
        <dbReference type="Proteomes" id="UP000626109"/>
    </source>
</evidence>
<proteinExistence type="predicted"/>
<protein>
    <submittedName>
        <fullName evidence="2">Uncharacterized protein</fullName>
    </submittedName>
</protein>
<evidence type="ECO:0000313" key="4">
    <source>
        <dbReference type="Proteomes" id="UP000654075"/>
    </source>
</evidence>
<sequence length="75" mass="8377">MPGERIFLISNDAEFRASFKRFQGDAVNGFNDAKLARLGQECIIESTFDDKTMTVVFGDSTRLDFPFESAGGYVE</sequence>
<evidence type="ECO:0000313" key="1">
    <source>
        <dbReference type="EMBL" id="CAE8582945.1"/>
    </source>
</evidence>
<gene>
    <name evidence="1" type="ORF">PGLA1383_LOCUS1934</name>
    <name evidence="2" type="ORF">PGLA2088_LOCUS3522</name>
</gene>
<name>A0A813I4M8_POLGL</name>
<accession>A0A813I4M8</accession>
<dbReference type="OMA" id="GQECIIE"/>
<reference evidence="2" key="1">
    <citation type="submission" date="2021-02" db="EMBL/GenBank/DDBJ databases">
        <authorList>
            <person name="Dougan E. K."/>
            <person name="Rhodes N."/>
            <person name="Thang M."/>
            <person name="Chan C."/>
        </authorList>
    </citation>
    <scope>NUCLEOTIDE SEQUENCE</scope>
</reference>
<dbReference type="EMBL" id="CAJNNW010003051">
    <property type="protein sequence ID" value="CAE8644979.1"/>
    <property type="molecule type" value="Genomic_DNA"/>
</dbReference>
<evidence type="ECO:0000313" key="2">
    <source>
        <dbReference type="EMBL" id="CAE8644979.1"/>
    </source>
</evidence>
<comment type="caution">
    <text evidence="2">The sequence shown here is derived from an EMBL/GenBank/DDBJ whole genome shotgun (WGS) entry which is preliminary data.</text>
</comment>
<dbReference type="Proteomes" id="UP000654075">
    <property type="component" value="Unassembled WGS sequence"/>
</dbReference>
<dbReference type="EMBL" id="CAJNNV010000542">
    <property type="protein sequence ID" value="CAE8582945.1"/>
    <property type="molecule type" value="Genomic_DNA"/>
</dbReference>